<evidence type="ECO:0000256" key="7">
    <source>
        <dbReference type="ARBA" id="ARBA00022777"/>
    </source>
</evidence>
<evidence type="ECO:0000256" key="6">
    <source>
        <dbReference type="ARBA" id="ARBA00022692"/>
    </source>
</evidence>
<comment type="caution">
    <text evidence="12">The sequence shown here is derived from an EMBL/GenBank/DDBJ whole genome shotgun (WGS) entry which is preliminary data.</text>
</comment>
<dbReference type="InterPro" id="IPR003661">
    <property type="entry name" value="HisK_dim/P_dom"/>
</dbReference>
<keyword evidence="7" id="KW-0418">Kinase</keyword>
<keyword evidence="8 10" id="KW-1133">Transmembrane helix</keyword>
<dbReference type="Pfam" id="PF00672">
    <property type="entry name" value="HAMP"/>
    <property type="match status" value="1"/>
</dbReference>
<evidence type="ECO:0000256" key="3">
    <source>
        <dbReference type="ARBA" id="ARBA00012438"/>
    </source>
</evidence>
<dbReference type="SMART" id="SM00388">
    <property type="entry name" value="HisKA"/>
    <property type="match status" value="1"/>
</dbReference>
<proteinExistence type="predicted"/>
<dbReference type="Gene3D" id="1.10.287.130">
    <property type="match status" value="1"/>
</dbReference>
<gene>
    <name evidence="12" type="ORF">SFC79_00970</name>
</gene>
<sequence>MRRRLAAILVGLSLLIVATALLVGRSMLADAVRDGERDHLTDLARQAATVVEEQHDRGLEVSEDDLARWVSADMRLTVSRDGEPDLTADGAMFSAADLDEPLVVERSVGTTTVTLTSGATHVGAMTAGVSRALLVLMAAAALVAGTLALLVARGFSRPFAELAESAEALGRGRFDIEAPVSRVPEVAAVGAALRSSARNLEEQFRRINDSVQQTSHSLRTPLTALRLELEEILLRDDLDDDVRRTVVRCLADVTRLQDTVSELVDAERSRGVVTGRTVTLRDLAALTVDRWGRRLAPGRQVEVVLGDGGDLPVTHGPVEQVLDSVAADLDSHGDGPVSLHLEAEQDHVRIRVGCGAARAGATEERTAARTGEAVTEVLGGRWQGDAVGAGLVIVLPRR</sequence>
<evidence type="ECO:0000313" key="12">
    <source>
        <dbReference type="EMBL" id="MDZ5660319.1"/>
    </source>
</evidence>
<dbReference type="Gene3D" id="6.10.340.10">
    <property type="match status" value="1"/>
</dbReference>
<evidence type="ECO:0000256" key="4">
    <source>
        <dbReference type="ARBA" id="ARBA00022553"/>
    </source>
</evidence>
<dbReference type="Pfam" id="PF00512">
    <property type="entry name" value="HisKA"/>
    <property type="match status" value="1"/>
</dbReference>
<evidence type="ECO:0000256" key="9">
    <source>
        <dbReference type="ARBA" id="ARBA00023012"/>
    </source>
</evidence>
<accession>A0ABU5K659</accession>
<keyword evidence="4" id="KW-0597">Phosphoprotein</keyword>
<dbReference type="EMBL" id="JAXQPW010000001">
    <property type="protein sequence ID" value="MDZ5660319.1"/>
    <property type="molecule type" value="Genomic_DNA"/>
</dbReference>
<dbReference type="SMART" id="SM00304">
    <property type="entry name" value="HAMP"/>
    <property type="match status" value="1"/>
</dbReference>
<evidence type="ECO:0000259" key="11">
    <source>
        <dbReference type="PROSITE" id="PS50885"/>
    </source>
</evidence>
<reference evidence="12 13" key="1">
    <citation type="submission" date="2023-11" db="EMBL/GenBank/DDBJ databases">
        <title>Novel species in genus Nocardioides.</title>
        <authorList>
            <person name="Zhou H."/>
        </authorList>
    </citation>
    <scope>NUCLEOTIDE SEQUENCE [LARGE SCALE GENOMIC DNA]</scope>
    <source>
        <strain evidence="12 13">S-58</strain>
    </source>
</reference>
<dbReference type="InterPro" id="IPR036097">
    <property type="entry name" value="HisK_dim/P_sf"/>
</dbReference>
<keyword evidence="9" id="KW-0902">Two-component regulatory system</keyword>
<keyword evidence="10" id="KW-0472">Membrane</keyword>
<evidence type="ECO:0000256" key="5">
    <source>
        <dbReference type="ARBA" id="ARBA00022679"/>
    </source>
</evidence>
<dbReference type="PANTHER" id="PTHR45436">
    <property type="entry name" value="SENSOR HISTIDINE KINASE YKOH"/>
    <property type="match status" value="1"/>
</dbReference>
<dbReference type="Proteomes" id="UP001291999">
    <property type="component" value="Unassembled WGS sequence"/>
</dbReference>
<evidence type="ECO:0000313" key="13">
    <source>
        <dbReference type="Proteomes" id="UP001291999"/>
    </source>
</evidence>
<dbReference type="InterPro" id="IPR003660">
    <property type="entry name" value="HAMP_dom"/>
</dbReference>
<dbReference type="PROSITE" id="PS50885">
    <property type="entry name" value="HAMP"/>
    <property type="match status" value="1"/>
</dbReference>
<dbReference type="RefSeq" id="WP_322422886.1">
    <property type="nucleotide sequence ID" value="NZ_CP141058.1"/>
</dbReference>
<feature type="transmembrane region" description="Helical" evidence="10">
    <location>
        <begin position="132"/>
        <end position="152"/>
    </location>
</feature>
<evidence type="ECO:0000256" key="10">
    <source>
        <dbReference type="SAM" id="Phobius"/>
    </source>
</evidence>
<feature type="domain" description="HAMP" evidence="11">
    <location>
        <begin position="153"/>
        <end position="205"/>
    </location>
</feature>
<comment type="catalytic activity">
    <reaction evidence="1">
        <text>ATP + protein L-histidine = ADP + protein N-phospho-L-histidine.</text>
        <dbReference type="EC" id="2.7.13.3"/>
    </reaction>
</comment>
<dbReference type="InterPro" id="IPR050428">
    <property type="entry name" value="TCS_sensor_his_kinase"/>
</dbReference>
<keyword evidence="13" id="KW-1185">Reference proteome</keyword>
<name>A0ABU5K659_9ACTN</name>
<evidence type="ECO:0000256" key="2">
    <source>
        <dbReference type="ARBA" id="ARBA00004236"/>
    </source>
</evidence>
<keyword evidence="6 10" id="KW-0812">Transmembrane</keyword>
<protein>
    <recommendedName>
        <fullName evidence="3">histidine kinase</fullName>
        <ecNumber evidence="3">2.7.13.3</ecNumber>
    </recommendedName>
</protein>
<dbReference type="EC" id="2.7.13.3" evidence="3"/>
<dbReference type="PANTHER" id="PTHR45436:SF5">
    <property type="entry name" value="SENSOR HISTIDINE KINASE TRCS"/>
    <property type="match status" value="1"/>
</dbReference>
<evidence type="ECO:0000256" key="8">
    <source>
        <dbReference type="ARBA" id="ARBA00022989"/>
    </source>
</evidence>
<comment type="subcellular location">
    <subcellularLocation>
        <location evidence="2">Cell membrane</location>
    </subcellularLocation>
</comment>
<evidence type="ECO:0000256" key="1">
    <source>
        <dbReference type="ARBA" id="ARBA00000085"/>
    </source>
</evidence>
<dbReference type="SUPFAM" id="SSF47384">
    <property type="entry name" value="Homodimeric domain of signal transducing histidine kinase"/>
    <property type="match status" value="1"/>
</dbReference>
<keyword evidence="5" id="KW-0808">Transferase</keyword>
<organism evidence="12 13">
    <name type="scientific">Nocardioides renjunii</name>
    <dbReference type="NCBI Taxonomy" id="3095075"/>
    <lineage>
        <taxon>Bacteria</taxon>
        <taxon>Bacillati</taxon>
        <taxon>Actinomycetota</taxon>
        <taxon>Actinomycetes</taxon>
        <taxon>Propionibacteriales</taxon>
        <taxon>Nocardioidaceae</taxon>
        <taxon>Nocardioides</taxon>
    </lineage>
</organism>